<keyword evidence="2" id="KW-1185">Reference proteome</keyword>
<accession>A0ACC0VEV8</accession>
<reference evidence="1" key="1">
    <citation type="submission" date="2022-10" db="EMBL/GenBank/DDBJ databases">
        <title>Complete Genome of Trichothecium roseum strain YXFP-22015, a Plant Pathogen Isolated from Citrus.</title>
        <authorList>
            <person name="Wang Y."/>
            <person name="Zhu L."/>
        </authorList>
    </citation>
    <scope>NUCLEOTIDE SEQUENCE</scope>
    <source>
        <strain evidence="1">YXFP-22015</strain>
    </source>
</reference>
<comment type="caution">
    <text evidence="1">The sequence shown here is derived from an EMBL/GenBank/DDBJ whole genome shotgun (WGS) entry which is preliminary data.</text>
</comment>
<evidence type="ECO:0000313" key="2">
    <source>
        <dbReference type="Proteomes" id="UP001163324"/>
    </source>
</evidence>
<protein>
    <submittedName>
        <fullName evidence="1">Uncharacterized protein</fullName>
    </submittedName>
</protein>
<dbReference type="EMBL" id="CM047940">
    <property type="protein sequence ID" value="KAI9904293.1"/>
    <property type="molecule type" value="Genomic_DNA"/>
</dbReference>
<gene>
    <name evidence="1" type="ORF">N3K66_000822</name>
</gene>
<sequence length="442" mass="49722">MHRSHLEDATKPTTTKTTTTPPEKFAPLSRPSWEIPSLAPGYASAVVPPPQFSVPSVLLSAEAAKSPSGHKIHILGDDARSKFIAHALSGVYESVDMLGRAGGRPKSTQTNIQTRRVELRGRYRVERNAAIDKENMAEDDSKIEQLIVTGSAQEAVDAIETVKHRLDQDSTVCLMSDGMGVLEDVKDRIFSGSLSSPNFLLGHMSHRLVPNWKHNSVRQLRPGQTMMALPQIDQFLSPGSEKQETRTNFVANLQEAKDLRCSMTAYDTWLRFKLPDMLFTTVVEPVCVLMGTSYKGILQNPPARRMMRNLLTELVAVIENLPEVAESSAVRDFLRSRRLQKVLWGDIIGKKTAPSKLALRVKNGLPTDVDYFGGYFIRRGRELGLNMRMNSMMRDMVKAKHSQMVEQHNTWVPFEQTSLPATEEFRYRTLPPLSNAPRREWK</sequence>
<dbReference type="Proteomes" id="UP001163324">
    <property type="component" value="Chromosome 1"/>
</dbReference>
<evidence type="ECO:0000313" key="1">
    <source>
        <dbReference type="EMBL" id="KAI9904293.1"/>
    </source>
</evidence>
<proteinExistence type="predicted"/>
<organism evidence="1 2">
    <name type="scientific">Trichothecium roseum</name>
    <dbReference type="NCBI Taxonomy" id="47278"/>
    <lineage>
        <taxon>Eukaryota</taxon>
        <taxon>Fungi</taxon>
        <taxon>Dikarya</taxon>
        <taxon>Ascomycota</taxon>
        <taxon>Pezizomycotina</taxon>
        <taxon>Sordariomycetes</taxon>
        <taxon>Hypocreomycetidae</taxon>
        <taxon>Hypocreales</taxon>
        <taxon>Hypocreales incertae sedis</taxon>
        <taxon>Trichothecium</taxon>
    </lineage>
</organism>
<name>A0ACC0VEV8_9HYPO</name>